<dbReference type="Proteomes" id="UP000235392">
    <property type="component" value="Unassembled WGS sequence"/>
</dbReference>
<protein>
    <submittedName>
        <fullName evidence="3">Uncharacterized protein</fullName>
    </submittedName>
</protein>
<reference evidence="3 4" key="1">
    <citation type="submission" date="2017-11" db="EMBL/GenBank/DDBJ databases">
        <title>De novo assembly and phasing of dikaryotic genomes from two isolates of Puccinia coronata f. sp. avenae, the causal agent of oat crown rust.</title>
        <authorList>
            <person name="Miller M.E."/>
            <person name="Zhang Y."/>
            <person name="Omidvar V."/>
            <person name="Sperschneider J."/>
            <person name="Schwessinger B."/>
            <person name="Raley C."/>
            <person name="Palmer J.M."/>
            <person name="Garnica D."/>
            <person name="Upadhyaya N."/>
            <person name="Rathjen J."/>
            <person name="Taylor J.M."/>
            <person name="Park R.F."/>
            <person name="Dodds P.N."/>
            <person name="Hirsch C.D."/>
            <person name="Kianian S.F."/>
            <person name="Figueroa M."/>
        </authorList>
    </citation>
    <scope>NUCLEOTIDE SEQUENCE [LARGE SCALE GENOMIC DNA]</scope>
    <source>
        <strain evidence="3">12SD80</strain>
    </source>
</reference>
<evidence type="ECO:0000256" key="1">
    <source>
        <dbReference type="SAM" id="Coils"/>
    </source>
</evidence>
<accession>A0A2N5SW22</accession>
<dbReference type="EMBL" id="PGCI01000751">
    <property type="protein sequence ID" value="PLW17440.1"/>
    <property type="molecule type" value="Genomic_DNA"/>
</dbReference>
<evidence type="ECO:0000313" key="4">
    <source>
        <dbReference type="Proteomes" id="UP000235392"/>
    </source>
</evidence>
<comment type="caution">
    <text evidence="3">The sequence shown here is derived from an EMBL/GenBank/DDBJ whole genome shotgun (WGS) entry which is preliminary data.</text>
</comment>
<gene>
    <name evidence="3" type="ORF">PCASD_16364</name>
</gene>
<proteinExistence type="predicted"/>
<feature type="region of interest" description="Disordered" evidence="2">
    <location>
        <begin position="1"/>
        <end position="23"/>
    </location>
</feature>
<feature type="region of interest" description="Disordered" evidence="2">
    <location>
        <begin position="120"/>
        <end position="147"/>
    </location>
</feature>
<feature type="compositionally biased region" description="Polar residues" evidence="2">
    <location>
        <begin position="120"/>
        <end position="129"/>
    </location>
</feature>
<evidence type="ECO:0000256" key="2">
    <source>
        <dbReference type="SAM" id="MobiDB-lite"/>
    </source>
</evidence>
<feature type="compositionally biased region" description="Polar residues" evidence="2">
    <location>
        <begin position="1"/>
        <end position="13"/>
    </location>
</feature>
<feature type="coiled-coil region" evidence="1">
    <location>
        <begin position="191"/>
        <end position="218"/>
    </location>
</feature>
<keyword evidence="1" id="KW-0175">Coiled coil</keyword>
<organism evidence="3 4">
    <name type="scientific">Puccinia coronata f. sp. avenae</name>
    <dbReference type="NCBI Taxonomy" id="200324"/>
    <lineage>
        <taxon>Eukaryota</taxon>
        <taxon>Fungi</taxon>
        <taxon>Dikarya</taxon>
        <taxon>Basidiomycota</taxon>
        <taxon>Pucciniomycotina</taxon>
        <taxon>Pucciniomycetes</taxon>
        <taxon>Pucciniales</taxon>
        <taxon>Pucciniaceae</taxon>
        <taxon>Puccinia</taxon>
    </lineage>
</organism>
<sequence>MSANNHFSSTINNLPDDPAPPENVTVNATHVSGKKEKYRTTKLNCATAAIISSINGQIKEADLLLADGSNYTVWSDFIDKQLSTTKSEPSRNSPERTNTIVKNLSTAHGIPNKIMSARSVQPTAPSPFSTKRPGVSESHHQDTVGNASLPYSKPDHPPFCSQSCARRIIKLLLASNQKLLDSQLKMIEQIERRATEREDCANKRAEAAERQAQELEALLLRKTPVRNTMPTIPNQ</sequence>
<evidence type="ECO:0000313" key="3">
    <source>
        <dbReference type="EMBL" id="PLW17440.1"/>
    </source>
</evidence>
<name>A0A2N5SW22_9BASI</name>
<dbReference type="AlphaFoldDB" id="A0A2N5SW22"/>